<reference evidence="10 11" key="1">
    <citation type="submission" date="2019-01" db="EMBL/GenBank/DDBJ databases">
        <title>Novel species of Cellulomonas.</title>
        <authorList>
            <person name="Liu Q."/>
            <person name="Xin Y.-H."/>
        </authorList>
    </citation>
    <scope>NUCLEOTIDE SEQUENCE [LARGE SCALE GENOMIC DNA]</scope>
    <source>
        <strain evidence="10 11">HLT2-17</strain>
    </source>
</reference>
<evidence type="ECO:0000256" key="2">
    <source>
        <dbReference type="ARBA" id="ARBA00022448"/>
    </source>
</evidence>
<dbReference type="Pfam" id="PF00528">
    <property type="entry name" value="BPD_transp_1"/>
    <property type="match status" value="1"/>
</dbReference>
<dbReference type="InterPro" id="IPR051393">
    <property type="entry name" value="ABC_transporter_permease"/>
</dbReference>
<protein>
    <submittedName>
        <fullName evidence="10">Sugar ABC transporter permease</fullName>
    </submittedName>
</protein>
<feature type="transmembrane region" description="Helical" evidence="7">
    <location>
        <begin position="122"/>
        <end position="143"/>
    </location>
</feature>
<dbReference type="PANTHER" id="PTHR30193">
    <property type="entry name" value="ABC TRANSPORTER PERMEASE PROTEIN"/>
    <property type="match status" value="1"/>
</dbReference>
<evidence type="ECO:0000256" key="6">
    <source>
        <dbReference type="ARBA" id="ARBA00023136"/>
    </source>
</evidence>
<dbReference type="SUPFAM" id="SSF161098">
    <property type="entry name" value="MetI-like"/>
    <property type="match status" value="1"/>
</dbReference>
<dbReference type="InterPro" id="IPR035906">
    <property type="entry name" value="MetI-like_sf"/>
</dbReference>
<keyword evidence="6 7" id="KW-0472">Membrane</keyword>
<sequence>MARSSASRTGGSARRGGTTHHASRGHGPLTPYLFILPAFAIYGAFLLFPLARSAQFSLFAWDTVSPAVFVGFDNYLDLARDDVLRSSFGHAFVLIFFYAVLPLGVGLVLAAILNRAKVRGMAFFRTVVFLPQVIAMVVVAVAWTRLYATDGSINALLDLVGLGEWSRAWLGDYLFALPAVGLIGSWVETGLVTILLLAGMGRTPQDLYEAARLDGAGAVREFFAITLPSVRGEIAVALTLTIVAALKTFDLIYMTTRGGPGNSTTVPSYQVYYQAFQLGQVGTAAAIGVTLTALIFGINAGLTHLADRATS</sequence>
<dbReference type="Gene3D" id="1.10.3720.10">
    <property type="entry name" value="MetI-like"/>
    <property type="match status" value="1"/>
</dbReference>
<feature type="transmembrane region" description="Helical" evidence="7">
    <location>
        <begin position="173"/>
        <end position="198"/>
    </location>
</feature>
<evidence type="ECO:0000256" key="8">
    <source>
        <dbReference type="SAM" id="MobiDB-lite"/>
    </source>
</evidence>
<evidence type="ECO:0000256" key="7">
    <source>
        <dbReference type="RuleBase" id="RU363032"/>
    </source>
</evidence>
<dbReference type="PANTHER" id="PTHR30193:SF37">
    <property type="entry name" value="INNER MEMBRANE ABC TRANSPORTER PERMEASE PROTEIN YCJO"/>
    <property type="match status" value="1"/>
</dbReference>
<dbReference type="RefSeq" id="WP_130100671.1">
    <property type="nucleotide sequence ID" value="NZ_SDWW01000001.1"/>
</dbReference>
<dbReference type="GO" id="GO:0055085">
    <property type="term" value="P:transmembrane transport"/>
    <property type="evidence" value="ECO:0007669"/>
    <property type="project" value="InterPro"/>
</dbReference>
<comment type="similarity">
    <text evidence="7">Belongs to the binding-protein-dependent transport system permease family.</text>
</comment>
<feature type="region of interest" description="Disordered" evidence="8">
    <location>
        <begin position="1"/>
        <end position="24"/>
    </location>
</feature>
<name>A0A4Q5N3Z6_9MICO</name>
<evidence type="ECO:0000256" key="5">
    <source>
        <dbReference type="ARBA" id="ARBA00022989"/>
    </source>
</evidence>
<dbReference type="AlphaFoldDB" id="A0A4Q5N3Z6"/>
<dbReference type="InterPro" id="IPR000515">
    <property type="entry name" value="MetI-like"/>
</dbReference>
<gene>
    <name evidence="10" type="ORF">EUA98_00310</name>
</gene>
<accession>A0A4Q5N3Z6</accession>
<dbReference type="Proteomes" id="UP000293764">
    <property type="component" value="Unassembled WGS sequence"/>
</dbReference>
<comment type="caution">
    <text evidence="10">The sequence shown here is derived from an EMBL/GenBank/DDBJ whole genome shotgun (WGS) entry which is preliminary data.</text>
</comment>
<feature type="transmembrane region" description="Helical" evidence="7">
    <location>
        <begin position="234"/>
        <end position="255"/>
    </location>
</feature>
<evidence type="ECO:0000256" key="3">
    <source>
        <dbReference type="ARBA" id="ARBA00022475"/>
    </source>
</evidence>
<keyword evidence="5 7" id="KW-1133">Transmembrane helix</keyword>
<evidence type="ECO:0000313" key="11">
    <source>
        <dbReference type="Proteomes" id="UP000293764"/>
    </source>
</evidence>
<evidence type="ECO:0000313" key="10">
    <source>
        <dbReference type="EMBL" id="RYV52972.1"/>
    </source>
</evidence>
<feature type="transmembrane region" description="Helical" evidence="7">
    <location>
        <begin position="275"/>
        <end position="298"/>
    </location>
</feature>
<evidence type="ECO:0000256" key="4">
    <source>
        <dbReference type="ARBA" id="ARBA00022692"/>
    </source>
</evidence>
<evidence type="ECO:0000259" key="9">
    <source>
        <dbReference type="PROSITE" id="PS50928"/>
    </source>
</evidence>
<comment type="subcellular location">
    <subcellularLocation>
        <location evidence="1 7">Cell membrane</location>
        <topology evidence="1 7">Multi-pass membrane protein</topology>
    </subcellularLocation>
</comment>
<dbReference type="OrthoDB" id="9805974at2"/>
<keyword evidence="11" id="KW-1185">Reference proteome</keyword>
<dbReference type="EMBL" id="SDWW01000001">
    <property type="protein sequence ID" value="RYV52972.1"/>
    <property type="molecule type" value="Genomic_DNA"/>
</dbReference>
<keyword evidence="2 7" id="KW-0813">Transport</keyword>
<feature type="transmembrane region" description="Helical" evidence="7">
    <location>
        <begin position="32"/>
        <end position="51"/>
    </location>
</feature>
<dbReference type="PROSITE" id="PS50928">
    <property type="entry name" value="ABC_TM1"/>
    <property type="match status" value="1"/>
</dbReference>
<evidence type="ECO:0000256" key="1">
    <source>
        <dbReference type="ARBA" id="ARBA00004651"/>
    </source>
</evidence>
<feature type="domain" description="ABC transmembrane type-1" evidence="9">
    <location>
        <begin position="88"/>
        <end position="302"/>
    </location>
</feature>
<dbReference type="CDD" id="cd06261">
    <property type="entry name" value="TM_PBP2"/>
    <property type="match status" value="1"/>
</dbReference>
<feature type="compositionally biased region" description="Low complexity" evidence="8">
    <location>
        <begin position="1"/>
        <end position="16"/>
    </location>
</feature>
<keyword evidence="3" id="KW-1003">Cell membrane</keyword>
<organism evidence="10 11">
    <name type="scientific">Pengzhenrongella frigida</name>
    <dbReference type="NCBI Taxonomy" id="1259133"/>
    <lineage>
        <taxon>Bacteria</taxon>
        <taxon>Bacillati</taxon>
        <taxon>Actinomycetota</taxon>
        <taxon>Actinomycetes</taxon>
        <taxon>Micrococcales</taxon>
        <taxon>Pengzhenrongella</taxon>
    </lineage>
</organism>
<keyword evidence="4 7" id="KW-0812">Transmembrane</keyword>
<proteinExistence type="inferred from homology"/>
<dbReference type="GO" id="GO:0005886">
    <property type="term" value="C:plasma membrane"/>
    <property type="evidence" value="ECO:0007669"/>
    <property type="project" value="UniProtKB-SubCell"/>
</dbReference>
<feature type="transmembrane region" description="Helical" evidence="7">
    <location>
        <begin position="88"/>
        <end position="110"/>
    </location>
</feature>